<evidence type="ECO:0000313" key="2">
    <source>
        <dbReference type="Proteomes" id="UP001207294"/>
    </source>
</evidence>
<dbReference type="Gene3D" id="3.40.50.1000">
    <property type="entry name" value="HAD superfamily/HAD-like"/>
    <property type="match status" value="1"/>
</dbReference>
<dbReference type="InterPro" id="IPR023214">
    <property type="entry name" value="HAD_sf"/>
</dbReference>
<accession>A0ABT3BS99</accession>
<dbReference type="RefSeq" id="WP_263942947.1">
    <property type="nucleotide sequence ID" value="NZ_JAOXMH010000007.1"/>
</dbReference>
<organism evidence="1 2">
    <name type="scientific">Pseudomonas capsici</name>
    <dbReference type="NCBI Taxonomy" id="2810614"/>
    <lineage>
        <taxon>Bacteria</taxon>
        <taxon>Pseudomonadati</taxon>
        <taxon>Pseudomonadota</taxon>
        <taxon>Gammaproteobacteria</taxon>
        <taxon>Pseudomonadales</taxon>
        <taxon>Pseudomonadaceae</taxon>
        <taxon>Pseudomonas</taxon>
    </lineage>
</organism>
<dbReference type="Proteomes" id="UP001207294">
    <property type="component" value="Unassembled WGS sequence"/>
</dbReference>
<name>A0ABT3BS99_9PSED</name>
<reference evidence="1 2" key="1">
    <citation type="submission" date="2022-10" db="EMBL/GenBank/DDBJ databases">
        <title>Characterization of Pseudomonas capsici strains from pepper and tomato in Georgia.</title>
        <authorList>
            <person name="Zhao M."/>
            <person name="Dutta B."/>
        </authorList>
    </citation>
    <scope>NUCLEOTIDE SEQUENCE [LARGE SCALE GENOMIC DNA]</scope>
    <source>
        <strain evidence="1 2">Pc20-5</strain>
    </source>
</reference>
<evidence type="ECO:0000313" key="1">
    <source>
        <dbReference type="EMBL" id="MCV4375720.1"/>
    </source>
</evidence>
<proteinExistence type="predicted"/>
<gene>
    <name evidence="1" type="ORF">OH718_03820</name>
</gene>
<dbReference type="InterPro" id="IPR036412">
    <property type="entry name" value="HAD-like_sf"/>
</dbReference>
<dbReference type="EMBL" id="JAOXML010000002">
    <property type="protein sequence ID" value="MCV4375720.1"/>
    <property type="molecule type" value="Genomic_DNA"/>
</dbReference>
<keyword evidence="2" id="KW-1185">Reference proteome</keyword>
<comment type="caution">
    <text evidence="1">The sequence shown here is derived from an EMBL/GenBank/DDBJ whole genome shotgun (WGS) entry which is preliminary data.</text>
</comment>
<sequence>MSGLQVLAGQALHEELRRCVPLRGESSLGVCLVVDADRTLCSADTGLLVGHVFGINNAIRRIFEQFGYQDEAFTAVSVQWSAIHKEAYLSELENVANDIQLRDCWVDILSFIADQVPVLVLTAGIPQIWRRVLSNAGHARVSVFGGCHQDLDEYAISAKSKGDIVSVLRELGWIVIAAGDSCIDLPMLVAANVALFVPDHKGSPALRCELAAVSSIRHLLVDDQRFDGLSTCTAMEVAEMILQGGIWRAD</sequence>
<protein>
    <recommendedName>
        <fullName evidence="3">Haloacid dehalogenase-like hydrolase</fullName>
    </recommendedName>
</protein>
<evidence type="ECO:0008006" key="3">
    <source>
        <dbReference type="Google" id="ProtNLM"/>
    </source>
</evidence>
<dbReference type="SUPFAM" id="SSF56784">
    <property type="entry name" value="HAD-like"/>
    <property type="match status" value="1"/>
</dbReference>